<comment type="caution">
    <text evidence="2">The sequence shown here is derived from an EMBL/GenBank/DDBJ whole genome shotgun (WGS) entry which is preliminary data.</text>
</comment>
<protein>
    <submittedName>
        <fullName evidence="2">Uncharacterized protein</fullName>
    </submittedName>
</protein>
<evidence type="ECO:0000256" key="1">
    <source>
        <dbReference type="SAM" id="MobiDB-lite"/>
    </source>
</evidence>
<organism evidence="2 3">
    <name type="scientific">Protopolystoma xenopodis</name>
    <dbReference type="NCBI Taxonomy" id="117903"/>
    <lineage>
        <taxon>Eukaryota</taxon>
        <taxon>Metazoa</taxon>
        <taxon>Spiralia</taxon>
        <taxon>Lophotrochozoa</taxon>
        <taxon>Platyhelminthes</taxon>
        <taxon>Monogenea</taxon>
        <taxon>Polyopisthocotylea</taxon>
        <taxon>Polystomatidea</taxon>
        <taxon>Polystomatidae</taxon>
        <taxon>Protopolystoma</taxon>
    </lineage>
</organism>
<proteinExistence type="predicted"/>
<evidence type="ECO:0000313" key="2">
    <source>
        <dbReference type="EMBL" id="VEL21086.1"/>
    </source>
</evidence>
<evidence type="ECO:0000313" key="3">
    <source>
        <dbReference type="Proteomes" id="UP000784294"/>
    </source>
</evidence>
<accession>A0A448WV92</accession>
<dbReference type="Proteomes" id="UP000784294">
    <property type="component" value="Unassembled WGS sequence"/>
</dbReference>
<name>A0A448WV92_9PLAT</name>
<feature type="region of interest" description="Disordered" evidence="1">
    <location>
        <begin position="68"/>
        <end position="103"/>
    </location>
</feature>
<sequence length="180" mass="19741">MGKTVSVLRTWDGLFGPWGMGQSVSGWGATSLAVRRVCKQDKAIQTDRENSDWRVMGQVWWEFCPRDEPEADGLRDRDTAGTEPGPGPGPGLAGRGKKQTNTTNTVSDSFFVHCALSERTPEDVDSTNRPCPFHGTCTLGLTSRAILASVDTHVPAVMRRPTHENRILNRLTAVLYNSTV</sequence>
<keyword evidence="3" id="KW-1185">Reference proteome</keyword>
<dbReference type="AlphaFoldDB" id="A0A448WV92"/>
<feature type="compositionally biased region" description="Basic and acidic residues" evidence="1">
    <location>
        <begin position="68"/>
        <end position="80"/>
    </location>
</feature>
<reference evidence="2" key="1">
    <citation type="submission" date="2018-11" db="EMBL/GenBank/DDBJ databases">
        <authorList>
            <consortium name="Pathogen Informatics"/>
        </authorList>
    </citation>
    <scope>NUCLEOTIDE SEQUENCE</scope>
</reference>
<gene>
    <name evidence="2" type="ORF">PXEA_LOCUS14526</name>
</gene>
<dbReference type="EMBL" id="CAAALY010049481">
    <property type="protein sequence ID" value="VEL21086.1"/>
    <property type="molecule type" value="Genomic_DNA"/>
</dbReference>